<evidence type="ECO:0000313" key="3">
    <source>
        <dbReference type="EMBL" id="GAI42094.1"/>
    </source>
</evidence>
<dbReference type="EMBL" id="BARV01023900">
    <property type="protein sequence ID" value="GAI42094.1"/>
    <property type="molecule type" value="Genomic_DNA"/>
</dbReference>
<evidence type="ECO:0000256" key="1">
    <source>
        <dbReference type="ARBA" id="ARBA00023002"/>
    </source>
</evidence>
<dbReference type="Pfam" id="PF02754">
    <property type="entry name" value="CCG"/>
    <property type="match status" value="2"/>
</dbReference>
<organism evidence="3">
    <name type="scientific">marine sediment metagenome</name>
    <dbReference type="NCBI Taxonomy" id="412755"/>
    <lineage>
        <taxon>unclassified sequences</taxon>
        <taxon>metagenomes</taxon>
        <taxon>ecological metagenomes</taxon>
    </lineage>
</organism>
<dbReference type="GO" id="GO:0016491">
    <property type="term" value="F:oxidoreductase activity"/>
    <property type="evidence" value="ECO:0007669"/>
    <property type="project" value="UniProtKB-KW"/>
</dbReference>
<gene>
    <name evidence="3" type="ORF">S06H3_39129</name>
</gene>
<proteinExistence type="predicted"/>
<dbReference type="Gene3D" id="3.40.50.11810">
    <property type="match status" value="1"/>
</dbReference>
<keyword evidence="1" id="KW-0560">Oxidoreductase</keyword>
<reference evidence="3" key="1">
    <citation type="journal article" date="2014" name="Front. Microbiol.">
        <title>High frequency of phylogenetically diverse reductive dehalogenase-homologous genes in deep subseafloor sedimentary metagenomes.</title>
        <authorList>
            <person name="Kawai M."/>
            <person name="Futagami T."/>
            <person name="Toyoda A."/>
            <person name="Takaki Y."/>
            <person name="Nishi S."/>
            <person name="Hori S."/>
            <person name="Arai W."/>
            <person name="Tsubouchi T."/>
            <person name="Morono Y."/>
            <person name="Uchiyama I."/>
            <person name="Ito T."/>
            <person name="Fujiyama A."/>
            <person name="Inagaki F."/>
            <person name="Takami H."/>
        </authorList>
    </citation>
    <scope>NUCLEOTIDE SEQUENCE</scope>
    <source>
        <strain evidence="3">Expedition CK06-06</strain>
    </source>
</reference>
<comment type="caution">
    <text evidence="3">The sequence shown here is derived from an EMBL/GenBank/DDBJ whole genome shotgun (WGS) entry which is preliminary data.</text>
</comment>
<name>X1QFP7_9ZZZZ</name>
<sequence length="268" mass="30012">FVDLDDFECCGFSIRSVHYETFLLMGARNILAAEEKGLDICTLCSACTGSLTEVNKHFIEHFDEKTRIIAQLKRNGINYRMGRNIAIKHFTKVLYENIGINEIEKQVKKKLSNLNIAAHYGCHYLKPTDIYINPEDPENPHSLDELIRVTGANSVDYDEKMKCCGAGVLAINEDLAYSIVRPKLQELSGIPHASPVSSTEQALLNKGGGIKPGVDAMVLHCPFCSVMYDDNQKKIEQKFDEKYNLPVLYYPQLLGLALGIDAKLLGLR</sequence>
<dbReference type="InterPro" id="IPR051278">
    <property type="entry name" value="HdrB/HdrD_reductase"/>
</dbReference>
<dbReference type="PANTHER" id="PTHR42947">
    <property type="entry name" value="COB--COM HETERODISULFIDE REDUCTASE SUBUNIT B 1"/>
    <property type="match status" value="1"/>
</dbReference>
<evidence type="ECO:0000259" key="2">
    <source>
        <dbReference type="Pfam" id="PF02754"/>
    </source>
</evidence>
<protein>
    <recommendedName>
        <fullName evidence="2">Cysteine-rich domain-containing protein</fullName>
    </recommendedName>
</protein>
<dbReference type="Gene3D" id="1.20.1050.140">
    <property type="match status" value="1"/>
</dbReference>
<feature type="non-terminal residue" evidence="3">
    <location>
        <position position="268"/>
    </location>
</feature>
<feature type="non-terminal residue" evidence="3">
    <location>
        <position position="1"/>
    </location>
</feature>
<feature type="domain" description="Cysteine-rich" evidence="2">
    <location>
        <begin position="116"/>
        <end position="227"/>
    </location>
</feature>
<dbReference type="PANTHER" id="PTHR42947:SF1">
    <property type="entry name" value="COB--COM HETERODISULFIDE REDUCTASE SUBUNIT B 1"/>
    <property type="match status" value="1"/>
</dbReference>
<dbReference type="AlphaFoldDB" id="X1QFP7"/>
<feature type="domain" description="Cysteine-rich" evidence="2">
    <location>
        <begin position="4"/>
        <end position="51"/>
    </location>
</feature>
<dbReference type="InterPro" id="IPR004017">
    <property type="entry name" value="Cys_rich_dom"/>
</dbReference>
<accession>X1QFP7</accession>